<dbReference type="Pfam" id="PF02036">
    <property type="entry name" value="SCP2"/>
    <property type="match status" value="1"/>
</dbReference>
<dbReference type="InterPro" id="IPR038989">
    <property type="entry name" value="UbiJ"/>
</dbReference>
<evidence type="ECO:0000256" key="1">
    <source>
        <dbReference type="HAMAP-Rule" id="MF_02215"/>
    </source>
</evidence>
<evidence type="ECO:0000313" key="4">
    <source>
        <dbReference type="Proteomes" id="UP000295649"/>
    </source>
</evidence>
<dbReference type="PANTHER" id="PTHR38693">
    <property type="entry name" value="UBIQUINONE BIOSYNTHESIS PROTEIN UBIJ"/>
    <property type="match status" value="1"/>
</dbReference>
<keyword evidence="1" id="KW-0963">Cytoplasm</keyword>
<comment type="function">
    <text evidence="1">Required for ubiquinone (coenzyme Q) biosynthesis. Binds hydrophobic ubiquinone biosynthetic intermediates via its SCP2 domain and is essential for the stability of the Ubi complex. May constitute a docking platform where Ubi enzymes assemble and access their SCP2-bound polyprenyl substrates.</text>
</comment>
<dbReference type="InterPro" id="IPR003033">
    <property type="entry name" value="SCP2_sterol-bd_dom"/>
</dbReference>
<protein>
    <recommendedName>
        <fullName evidence="1">Ubiquinone biosynthesis accessory factor UbiJ</fullName>
    </recommendedName>
</protein>
<dbReference type="EMBL" id="SMCN01000008">
    <property type="protein sequence ID" value="TCV83954.1"/>
    <property type="molecule type" value="Genomic_DNA"/>
</dbReference>
<gene>
    <name evidence="1" type="primary">ubiJ</name>
    <name evidence="3" type="ORF">EDE11_10884</name>
</gene>
<proteinExistence type="inferred from homology"/>
<organism evidence="3 4">
    <name type="scientific">Methylomonas methanica</name>
    <dbReference type="NCBI Taxonomy" id="421"/>
    <lineage>
        <taxon>Bacteria</taxon>
        <taxon>Pseudomonadati</taxon>
        <taxon>Pseudomonadota</taxon>
        <taxon>Gammaproteobacteria</taxon>
        <taxon>Methylococcales</taxon>
        <taxon>Methylococcaceae</taxon>
        <taxon>Methylomonas</taxon>
    </lineage>
</organism>
<dbReference type="Proteomes" id="UP000295649">
    <property type="component" value="Unassembled WGS sequence"/>
</dbReference>
<comment type="similarity">
    <text evidence="1">Belongs to the UbiJ family.</text>
</comment>
<comment type="subcellular location">
    <subcellularLocation>
        <location evidence="1">Cytoplasm</location>
    </subcellularLocation>
</comment>
<dbReference type="InterPro" id="IPR036527">
    <property type="entry name" value="SCP2_sterol-bd_dom_sf"/>
</dbReference>
<dbReference type="HAMAP" id="MF_02215">
    <property type="entry name" value="UbiJ"/>
    <property type="match status" value="1"/>
</dbReference>
<dbReference type="PANTHER" id="PTHR38693:SF1">
    <property type="entry name" value="UBIQUINONE BIOSYNTHESIS ACCESSORY FACTOR UBIJ"/>
    <property type="match status" value="1"/>
</dbReference>
<accession>A0ABY2CMN4</accession>
<keyword evidence="4" id="KW-1185">Reference proteome</keyword>
<keyword evidence="3" id="KW-0830">Ubiquinone</keyword>
<reference evidence="3 4" key="1">
    <citation type="submission" date="2019-03" db="EMBL/GenBank/DDBJ databases">
        <title>Systems level insights into methane cycling in arid and semi-arid ecosystems.</title>
        <authorList>
            <person name="Kalyuzhnaya M."/>
        </authorList>
    </citation>
    <scope>NUCLEOTIDE SEQUENCE [LARGE SCALE GENOMIC DNA]</scope>
    <source>
        <strain evidence="3 4">S-1</strain>
    </source>
</reference>
<feature type="domain" description="SCP2" evidence="2">
    <location>
        <begin position="27"/>
        <end position="125"/>
    </location>
</feature>
<keyword evidence="1" id="KW-0831">Ubiquinone biosynthesis</keyword>
<dbReference type="SUPFAM" id="SSF55718">
    <property type="entry name" value="SCP-like"/>
    <property type="match status" value="1"/>
</dbReference>
<sequence>MLFTAAISFNLYPMIKPLFIATLEGALNRYLALDDNLEQYLAPMAGKVIAVHISSFDSSLYLCPSAQGMQILESYPGNVDATLSGSLSALGLMGLSATPMRSLFKGEVRIEGDTQLARRLQRLFEKLDIKLESKIARYTGDAFAQRLGKLFRGSRDWTQHTLTTFRLNLEEFLQEETRELPAKSEAELFFREIDTCRSDCDRLGARLDRLEASTHPTSEPQ</sequence>
<evidence type="ECO:0000313" key="3">
    <source>
        <dbReference type="EMBL" id="TCV83954.1"/>
    </source>
</evidence>
<name>A0ABY2CMN4_METMH</name>
<comment type="pathway">
    <text evidence="1">Cofactor biosynthesis; ubiquinone biosynthesis.</text>
</comment>
<comment type="caution">
    <text evidence="3">The sequence shown here is derived from an EMBL/GenBank/DDBJ whole genome shotgun (WGS) entry which is preliminary data.</text>
</comment>
<evidence type="ECO:0000259" key="2">
    <source>
        <dbReference type="Pfam" id="PF02036"/>
    </source>
</evidence>